<comment type="similarity">
    <text evidence="3">Belongs to the alternative oxidase family.</text>
</comment>
<dbReference type="InterPro" id="IPR002680">
    <property type="entry name" value="AOX"/>
</dbReference>
<dbReference type="GO" id="GO:0010230">
    <property type="term" value="P:alternative respiration"/>
    <property type="evidence" value="ECO:0007669"/>
    <property type="project" value="TreeGrafter"/>
</dbReference>
<evidence type="ECO:0000256" key="12">
    <source>
        <dbReference type="ARBA" id="ARBA00023136"/>
    </source>
</evidence>
<comment type="subcellular location">
    <subcellularLocation>
        <location evidence="2">Membrane</location>
    </subcellularLocation>
</comment>
<name>A0A7S1FX41_9STRA</name>
<keyword evidence="7" id="KW-0479">Metal-binding</keyword>
<evidence type="ECO:0000256" key="9">
    <source>
        <dbReference type="ARBA" id="ARBA00022989"/>
    </source>
</evidence>
<reference evidence="14" key="1">
    <citation type="submission" date="2021-01" db="EMBL/GenBank/DDBJ databases">
        <authorList>
            <person name="Corre E."/>
            <person name="Pelletier E."/>
            <person name="Niang G."/>
            <person name="Scheremetjew M."/>
            <person name="Finn R."/>
            <person name="Kale V."/>
            <person name="Holt S."/>
            <person name="Cochrane G."/>
            <person name="Meng A."/>
            <person name="Brown T."/>
            <person name="Cohen L."/>
        </authorList>
    </citation>
    <scope>NUCLEOTIDE SEQUENCE</scope>
    <source>
        <strain evidence="14">308</strain>
    </source>
</reference>
<dbReference type="PANTHER" id="PTHR31803:SF10">
    <property type="entry name" value="UBIQUINOL OXIDASE 4, CHLOROPLASTIC_CHROMOPLASTIC"/>
    <property type="match status" value="1"/>
</dbReference>
<evidence type="ECO:0008006" key="15">
    <source>
        <dbReference type="Google" id="ProtNLM"/>
    </source>
</evidence>
<protein>
    <recommendedName>
        <fullName evidence="15">Alternative oxidase</fullName>
    </recommendedName>
</protein>
<evidence type="ECO:0000256" key="8">
    <source>
        <dbReference type="ARBA" id="ARBA00022982"/>
    </source>
</evidence>
<keyword evidence="8" id="KW-0249">Electron transport</keyword>
<dbReference type="InterPro" id="IPR038659">
    <property type="entry name" value="AOX_sf"/>
</dbReference>
<accession>A0A7S1FX41</accession>
<evidence type="ECO:0000313" key="14">
    <source>
        <dbReference type="EMBL" id="CAD8893885.1"/>
    </source>
</evidence>
<comment type="cofactor">
    <cofactor evidence="1">
        <name>Fe cation</name>
        <dbReference type="ChEBI" id="CHEBI:24875"/>
    </cofactor>
</comment>
<feature type="signal peptide" evidence="13">
    <location>
        <begin position="1"/>
        <end position="17"/>
    </location>
</feature>
<keyword evidence="10" id="KW-0560">Oxidoreductase</keyword>
<evidence type="ECO:0000256" key="5">
    <source>
        <dbReference type="ARBA" id="ARBA00022660"/>
    </source>
</evidence>
<gene>
    <name evidence="14" type="ORF">CHYS00102_LOCUS21097</name>
</gene>
<evidence type="ECO:0000256" key="1">
    <source>
        <dbReference type="ARBA" id="ARBA00001962"/>
    </source>
</evidence>
<keyword evidence="12" id="KW-0472">Membrane</keyword>
<proteinExistence type="inferred from homology"/>
<dbReference type="GO" id="GO:0016020">
    <property type="term" value="C:membrane"/>
    <property type="evidence" value="ECO:0007669"/>
    <property type="project" value="UniProtKB-SubCell"/>
</dbReference>
<keyword evidence="6" id="KW-0812">Transmembrane</keyword>
<dbReference type="AlphaFoldDB" id="A0A7S1FX41"/>
<evidence type="ECO:0000256" key="11">
    <source>
        <dbReference type="ARBA" id="ARBA00023004"/>
    </source>
</evidence>
<evidence type="ECO:0000256" key="13">
    <source>
        <dbReference type="SAM" id="SignalP"/>
    </source>
</evidence>
<feature type="chain" id="PRO_5030907027" description="Alternative oxidase" evidence="13">
    <location>
        <begin position="18"/>
        <end position="421"/>
    </location>
</feature>
<dbReference type="Gene3D" id="1.20.1260.140">
    <property type="entry name" value="Alternative oxidase"/>
    <property type="match status" value="1"/>
</dbReference>
<evidence type="ECO:0000256" key="7">
    <source>
        <dbReference type="ARBA" id="ARBA00022723"/>
    </source>
</evidence>
<organism evidence="14">
    <name type="scientific">Corethron hystrix</name>
    <dbReference type="NCBI Taxonomy" id="216773"/>
    <lineage>
        <taxon>Eukaryota</taxon>
        <taxon>Sar</taxon>
        <taxon>Stramenopiles</taxon>
        <taxon>Ochrophyta</taxon>
        <taxon>Bacillariophyta</taxon>
        <taxon>Coscinodiscophyceae</taxon>
        <taxon>Corethrophycidae</taxon>
        <taxon>Corethrales</taxon>
        <taxon>Corethraceae</taxon>
        <taxon>Corethron</taxon>
    </lineage>
</organism>
<dbReference type="GO" id="GO:0005739">
    <property type="term" value="C:mitochondrion"/>
    <property type="evidence" value="ECO:0007669"/>
    <property type="project" value="TreeGrafter"/>
</dbReference>
<keyword evidence="9" id="KW-1133">Transmembrane helix</keyword>
<dbReference type="PANTHER" id="PTHR31803">
    <property type="entry name" value="ALTERNATIVE OXIDASE"/>
    <property type="match status" value="1"/>
</dbReference>
<keyword evidence="11" id="KW-0408">Iron</keyword>
<sequence length="421" mass="48192">MIKILFITVASLCLSSAVIEGRYAGRYNACLKSAFVKAPCTDVAANRSSKYRVVSSRTADFLSGKIFHHNKLVRLKKETEAHCHLTFPPSFRLLSKVADDDILADVADVGNAPDIALDESILLELNDPKMISAIRKDLKNDIENGAAPPRIPNIFSTIQIPQRDTTTTKIPNSSPISTELNDFCQASVSLIKDSFFDPLFRHDGTDIDRDYARFYALETIARAPYFSYLSVLHLYETLGWWRHPEFLKIHFAESWNELHHLLIMEELGGNSKYFDRLIAQHVGFGYYWFNVIMYIVNPVLAYSFMEKVEEHAYHTYDKFVKDHGDTLRDLPAPKVAQKYYCGGDLYMFDEFQTGVWEEQKKEKDNSNLLISRRRPKCETLLDTFINIRDDEGEHVKTLQTLQQIESDLCSSNSIDDGCIVE</sequence>
<dbReference type="EMBL" id="HBFR01029008">
    <property type="protein sequence ID" value="CAD8893885.1"/>
    <property type="molecule type" value="Transcribed_RNA"/>
</dbReference>
<evidence type="ECO:0000256" key="2">
    <source>
        <dbReference type="ARBA" id="ARBA00004370"/>
    </source>
</evidence>
<dbReference type="GO" id="GO:0009916">
    <property type="term" value="F:alternative oxidase activity"/>
    <property type="evidence" value="ECO:0007669"/>
    <property type="project" value="InterPro"/>
</dbReference>
<evidence type="ECO:0000256" key="4">
    <source>
        <dbReference type="ARBA" id="ARBA00022448"/>
    </source>
</evidence>
<evidence type="ECO:0000256" key="6">
    <source>
        <dbReference type="ARBA" id="ARBA00022692"/>
    </source>
</evidence>
<keyword evidence="4" id="KW-0813">Transport</keyword>
<evidence type="ECO:0000256" key="10">
    <source>
        <dbReference type="ARBA" id="ARBA00023002"/>
    </source>
</evidence>
<evidence type="ECO:0000256" key="3">
    <source>
        <dbReference type="ARBA" id="ARBA00008388"/>
    </source>
</evidence>
<dbReference type="GO" id="GO:0046872">
    <property type="term" value="F:metal ion binding"/>
    <property type="evidence" value="ECO:0007669"/>
    <property type="project" value="UniProtKB-KW"/>
</dbReference>
<dbReference type="Pfam" id="PF01786">
    <property type="entry name" value="AOX"/>
    <property type="match status" value="1"/>
</dbReference>
<keyword evidence="5" id="KW-0679">Respiratory chain</keyword>
<keyword evidence="13" id="KW-0732">Signal</keyword>